<dbReference type="Proteomes" id="UP000290572">
    <property type="component" value="Unassembled WGS sequence"/>
</dbReference>
<evidence type="ECO:0000256" key="1">
    <source>
        <dbReference type="SAM" id="MobiDB-lite"/>
    </source>
</evidence>
<proteinExistence type="predicted"/>
<sequence length="102" mass="11273">MRRVGGVSRGVREDAVGIYEGMMASSRTAGEQAGRGRQGRGTLGEYGTWILIRRPSQALDYTSAHPFASASLPPEKEREADRKESGKRSKKGRKGQKHSERR</sequence>
<dbReference type="EMBL" id="QBIY01011265">
    <property type="protein sequence ID" value="RXN33487.1"/>
    <property type="molecule type" value="Genomic_DNA"/>
</dbReference>
<comment type="caution">
    <text evidence="2">The sequence shown here is derived from an EMBL/GenBank/DDBJ whole genome shotgun (WGS) entry which is preliminary data.</text>
</comment>
<evidence type="ECO:0000313" key="4">
    <source>
        <dbReference type="Proteomes" id="UP000290572"/>
    </source>
</evidence>
<gene>
    <name evidence="3" type="ORF">ROHU_015547</name>
    <name evidence="2" type="ORF">ROHU_031070</name>
</gene>
<reference evidence="2 4" key="1">
    <citation type="submission" date="2018-03" db="EMBL/GenBank/DDBJ databases">
        <title>Draft genome sequence of Rohu Carp (Labeo rohita).</title>
        <authorList>
            <person name="Das P."/>
            <person name="Kushwaha B."/>
            <person name="Joshi C.G."/>
            <person name="Kumar D."/>
            <person name="Nagpure N.S."/>
            <person name="Sahoo L."/>
            <person name="Das S.P."/>
            <person name="Bit A."/>
            <person name="Patnaik S."/>
            <person name="Meher P.K."/>
            <person name="Jayasankar P."/>
            <person name="Koringa P.G."/>
            <person name="Patel N.V."/>
            <person name="Hinsu A.T."/>
            <person name="Kumar R."/>
            <person name="Pandey M."/>
            <person name="Agarwal S."/>
            <person name="Srivastava S."/>
            <person name="Singh M."/>
            <person name="Iquebal M.A."/>
            <person name="Jaiswal S."/>
            <person name="Angadi U.B."/>
            <person name="Kumar N."/>
            <person name="Raza M."/>
            <person name="Shah T.M."/>
            <person name="Rai A."/>
            <person name="Jena J.K."/>
        </authorList>
    </citation>
    <scope>NUCLEOTIDE SEQUENCE [LARGE SCALE GENOMIC DNA]</scope>
    <source>
        <strain evidence="2">DASCIFA01</strain>
        <tissue evidence="2">Testis</tissue>
    </source>
</reference>
<keyword evidence="4" id="KW-1185">Reference proteome</keyword>
<protein>
    <submittedName>
        <fullName evidence="2">Uncharacterized protein</fullName>
    </submittedName>
</protein>
<feature type="region of interest" description="Disordered" evidence="1">
    <location>
        <begin position="23"/>
        <end position="42"/>
    </location>
</feature>
<evidence type="ECO:0000313" key="2">
    <source>
        <dbReference type="EMBL" id="RXN09977.1"/>
    </source>
</evidence>
<name>A0A498LXR4_LABRO</name>
<feature type="compositionally biased region" description="Basic and acidic residues" evidence="1">
    <location>
        <begin position="74"/>
        <end position="87"/>
    </location>
</feature>
<organism evidence="2 4">
    <name type="scientific">Labeo rohita</name>
    <name type="common">Indian major carp</name>
    <name type="synonym">Cyprinus rohita</name>
    <dbReference type="NCBI Taxonomy" id="84645"/>
    <lineage>
        <taxon>Eukaryota</taxon>
        <taxon>Metazoa</taxon>
        <taxon>Chordata</taxon>
        <taxon>Craniata</taxon>
        <taxon>Vertebrata</taxon>
        <taxon>Euteleostomi</taxon>
        <taxon>Actinopterygii</taxon>
        <taxon>Neopterygii</taxon>
        <taxon>Teleostei</taxon>
        <taxon>Ostariophysi</taxon>
        <taxon>Cypriniformes</taxon>
        <taxon>Cyprinidae</taxon>
        <taxon>Labeoninae</taxon>
        <taxon>Labeonini</taxon>
        <taxon>Labeo</taxon>
    </lineage>
</organism>
<feature type="compositionally biased region" description="Basic residues" evidence="1">
    <location>
        <begin position="88"/>
        <end position="102"/>
    </location>
</feature>
<accession>A0A498LXR4</accession>
<dbReference type="EMBL" id="QBIY01013221">
    <property type="protein sequence ID" value="RXN09977.1"/>
    <property type="molecule type" value="Genomic_DNA"/>
</dbReference>
<feature type="region of interest" description="Disordered" evidence="1">
    <location>
        <begin position="62"/>
        <end position="102"/>
    </location>
</feature>
<dbReference type="AlphaFoldDB" id="A0A498LXR4"/>
<evidence type="ECO:0000313" key="3">
    <source>
        <dbReference type="EMBL" id="RXN33487.1"/>
    </source>
</evidence>